<dbReference type="Pfam" id="PF00303">
    <property type="entry name" value="Thymidylat_synt"/>
    <property type="match status" value="1"/>
</dbReference>
<dbReference type="SUPFAM" id="SSF55831">
    <property type="entry name" value="Thymidylate synthase/dCMP hydroxymethylase"/>
    <property type="match status" value="1"/>
</dbReference>
<dbReference type="GO" id="GO:0004799">
    <property type="term" value="F:thymidylate synthase activity"/>
    <property type="evidence" value="ECO:0007669"/>
    <property type="project" value="TreeGrafter"/>
</dbReference>
<dbReference type="Gene3D" id="3.30.572.10">
    <property type="entry name" value="Thymidylate synthase/dCMP hydroxymethylase domain"/>
    <property type="match status" value="1"/>
</dbReference>
<dbReference type="InterPro" id="IPR036926">
    <property type="entry name" value="Thymidate_synth/dCMP_Mease_sf"/>
</dbReference>
<dbReference type="PANTHER" id="PTHR11548:SF9">
    <property type="entry name" value="THYMIDYLATE SYNTHASE"/>
    <property type="match status" value="1"/>
</dbReference>
<dbReference type="Proteomes" id="UP000177626">
    <property type="component" value="Unassembled WGS sequence"/>
</dbReference>
<accession>A0A1G2BYF4</accession>
<gene>
    <name evidence="4" type="ORF">A2406_01650</name>
</gene>
<dbReference type="InterPro" id="IPR045097">
    <property type="entry name" value="Thymidate_synth/dCMP_Mease"/>
</dbReference>
<reference evidence="4 5" key="1">
    <citation type="journal article" date="2016" name="Nat. Commun.">
        <title>Thousands of microbial genomes shed light on interconnected biogeochemical processes in an aquifer system.</title>
        <authorList>
            <person name="Anantharaman K."/>
            <person name="Brown C.T."/>
            <person name="Hug L.A."/>
            <person name="Sharon I."/>
            <person name="Castelle C.J."/>
            <person name="Probst A.J."/>
            <person name="Thomas B.C."/>
            <person name="Singh A."/>
            <person name="Wilkins M.J."/>
            <person name="Karaoz U."/>
            <person name="Brodie E.L."/>
            <person name="Williams K.H."/>
            <person name="Hubbard S.S."/>
            <person name="Banfield J.F."/>
        </authorList>
    </citation>
    <scope>NUCLEOTIDE SEQUENCE [LARGE SCALE GENOMIC DNA]</scope>
</reference>
<dbReference type="InterPro" id="IPR023451">
    <property type="entry name" value="Thymidate_synth/dCMP_Mease_dom"/>
</dbReference>
<comment type="caution">
    <text evidence="4">The sequence shown here is derived from an EMBL/GenBank/DDBJ whole genome shotgun (WGS) entry which is preliminary data.</text>
</comment>
<dbReference type="GO" id="GO:0005829">
    <property type="term" value="C:cytosol"/>
    <property type="evidence" value="ECO:0007669"/>
    <property type="project" value="TreeGrafter"/>
</dbReference>
<evidence type="ECO:0000313" key="4">
    <source>
        <dbReference type="EMBL" id="OGY94164.1"/>
    </source>
</evidence>
<evidence type="ECO:0000259" key="3">
    <source>
        <dbReference type="Pfam" id="PF00303"/>
    </source>
</evidence>
<dbReference type="AlphaFoldDB" id="A0A1G2BYF4"/>
<feature type="domain" description="Thymidylate synthase/dCMP hydroxymethylase" evidence="3">
    <location>
        <begin position="51"/>
        <end position="265"/>
    </location>
</feature>
<keyword evidence="1" id="KW-0489">Methyltransferase</keyword>
<name>A0A1G2BYF4_9BACT</name>
<keyword evidence="2" id="KW-0808">Transferase</keyword>
<evidence type="ECO:0000256" key="2">
    <source>
        <dbReference type="ARBA" id="ARBA00022679"/>
    </source>
</evidence>
<dbReference type="GO" id="GO:0006231">
    <property type="term" value="P:dTMP biosynthetic process"/>
    <property type="evidence" value="ECO:0007669"/>
    <property type="project" value="TreeGrafter"/>
</dbReference>
<dbReference type="GO" id="GO:0032259">
    <property type="term" value="P:methylation"/>
    <property type="evidence" value="ECO:0007669"/>
    <property type="project" value="UniProtKB-KW"/>
</dbReference>
<evidence type="ECO:0000313" key="5">
    <source>
        <dbReference type="Proteomes" id="UP000177626"/>
    </source>
</evidence>
<dbReference type="PANTHER" id="PTHR11548">
    <property type="entry name" value="THYMIDYLATE SYNTHASE 1"/>
    <property type="match status" value="1"/>
</dbReference>
<sequence>MSISITAKSANEAFIKIADKLYNNPEYVSSPRSWETRELLGAFIVINNPYDRFINNVHRKISLKYLIGEWLWYERGSNSLNEINYYAKFWSSISDDKITANSAYGHRILGINKFVIINQWKWAKRQIIKDKETRRAIIFIGLPSDMKNETKDFPCTMSLQFLIRNNELHLICNMRSNDLVLGFTYDVATFTLYQEKMLLELKKYYPKLKIGKYFHMVGSLHVYKKNYEMIKKVINDQDNNLKITMPRMGDLKEIKKLQYNESIIRENKNKKFKKIEDRFCIWCQNILLNKIKY</sequence>
<evidence type="ECO:0000256" key="1">
    <source>
        <dbReference type="ARBA" id="ARBA00022603"/>
    </source>
</evidence>
<protein>
    <recommendedName>
        <fullName evidence="3">Thymidylate synthase/dCMP hydroxymethylase domain-containing protein</fullName>
    </recommendedName>
</protein>
<organism evidence="4 5">
    <name type="scientific">Candidatus Komeilibacteria bacterium RIFOXYC1_FULL_37_11</name>
    <dbReference type="NCBI Taxonomy" id="1798555"/>
    <lineage>
        <taxon>Bacteria</taxon>
        <taxon>Candidatus Komeiliibacteriota</taxon>
    </lineage>
</organism>
<dbReference type="EMBL" id="MHKQ01000011">
    <property type="protein sequence ID" value="OGY94164.1"/>
    <property type="molecule type" value="Genomic_DNA"/>
</dbReference>
<proteinExistence type="predicted"/>